<dbReference type="AlphaFoldDB" id="A0AAU9IIP5"/>
<dbReference type="Proteomes" id="UP001162131">
    <property type="component" value="Unassembled WGS sequence"/>
</dbReference>
<gene>
    <name evidence="2" type="ORF">BSTOLATCC_MIC3950</name>
</gene>
<evidence type="ECO:0000313" key="3">
    <source>
        <dbReference type="Proteomes" id="UP001162131"/>
    </source>
</evidence>
<dbReference type="EMBL" id="CAJZBQ010000004">
    <property type="protein sequence ID" value="CAG9311664.1"/>
    <property type="molecule type" value="Genomic_DNA"/>
</dbReference>
<keyword evidence="3" id="KW-1185">Reference proteome</keyword>
<proteinExistence type="predicted"/>
<reference evidence="2" key="1">
    <citation type="submission" date="2021-09" db="EMBL/GenBank/DDBJ databases">
        <authorList>
            <consortium name="AG Swart"/>
            <person name="Singh M."/>
            <person name="Singh A."/>
            <person name="Seah K."/>
            <person name="Emmerich C."/>
        </authorList>
    </citation>
    <scope>NUCLEOTIDE SEQUENCE</scope>
    <source>
        <strain evidence="2">ATCC30299</strain>
    </source>
</reference>
<organism evidence="2 3">
    <name type="scientific">Blepharisma stoltei</name>
    <dbReference type="NCBI Taxonomy" id="1481888"/>
    <lineage>
        <taxon>Eukaryota</taxon>
        <taxon>Sar</taxon>
        <taxon>Alveolata</taxon>
        <taxon>Ciliophora</taxon>
        <taxon>Postciliodesmatophora</taxon>
        <taxon>Heterotrichea</taxon>
        <taxon>Heterotrichida</taxon>
        <taxon>Blepharismidae</taxon>
        <taxon>Blepharisma</taxon>
    </lineage>
</organism>
<feature type="chain" id="PRO_5043695299" evidence="1">
    <location>
        <begin position="18"/>
        <end position="215"/>
    </location>
</feature>
<protein>
    <submittedName>
        <fullName evidence="2">Uncharacterized protein</fullName>
    </submittedName>
</protein>
<comment type="caution">
    <text evidence="2">The sequence shown here is derived from an EMBL/GenBank/DDBJ whole genome shotgun (WGS) entry which is preliminary data.</text>
</comment>
<evidence type="ECO:0000313" key="2">
    <source>
        <dbReference type="EMBL" id="CAG9311664.1"/>
    </source>
</evidence>
<evidence type="ECO:0000256" key="1">
    <source>
        <dbReference type="SAM" id="SignalP"/>
    </source>
</evidence>
<name>A0AAU9IIP5_9CILI</name>
<feature type="signal peptide" evidence="1">
    <location>
        <begin position="1"/>
        <end position="17"/>
    </location>
</feature>
<accession>A0AAU9IIP5</accession>
<sequence>MWILLITLGLASASLEATPQYPLWPNVFTQTFNETLYYPEFGNQTTTGTYYYDWTNQMYRIDRANGRFDRYCGLVGFRVLTNAPCSHIVVGGNRFLYYPNDGTCCFCCNAAQGCGMLKPTWLDNATFIDTEVHMGVQAYKWNKQGLQNNFYFETAVASPSSRVMLGIYQEPNDLMDFHKITYSVPSGIFDLPKTCSLKTVCPEISTCTAVRNASN</sequence>
<keyword evidence="1" id="KW-0732">Signal</keyword>